<evidence type="ECO:0000313" key="7">
    <source>
        <dbReference type="Proteomes" id="UP001199469"/>
    </source>
</evidence>
<proteinExistence type="predicted"/>
<keyword evidence="1" id="KW-0805">Transcription regulation</keyword>
<dbReference type="InterPro" id="IPR009057">
    <property type="entry name" value="Homeodomain-like_sf"/>
</dbReference>
<dbReference type="Pfam" id="PF00440">
    <property type="entry name" value="TetR_N"/>
    <property type="match status" value="1"/>
</dbReference>
<evidence type="ECO:0000259" key="5">
    <source>
        <dbReference type="PROSITE" id="PS50977"/>
    </source>
</evidence>
<organism evidence="6 7">
    <name type="scientific">Actinomycetospora endophytica</name>
    <dbReference type="NCBI Taxonomy" id="2291215"/>
    <lineage>
        <taxon>Bacteria</taxon>
        <taxon>Bacillati</taxon>
        <taxon>Actinomycetota</taxon>
        <taxon>Actinomycetes</taxon>
        <taxon>Pseudonocardiales</taxon>
        <taxon>Pseudonocardiaceae</taxon>
        <taxon>Actinomycetospora</taxon>
    </lineage>
</organism>
<feature type="domain" description="HTH tetR-type" evidence="5">
    <location>
        <begin position="6"/>
        <end position="65"/>
    </location>
</feature>
<dbReference type="InterPro" id="IPR036271">
    <property type="entry name" value="Tet_transcr_reg_TetR-rel_C_sf"/>
</dbReference>
<dbReference type="SUPFAM" id="SSF46689">
    <property type="entry name" value="Homeodomain-like"/>
    <property type="match status" value="1"/>
</dbReference>
<evidence type="ECO:0000256" key="3">
    <source>
        <dbReference type="ARBA" id="ARBA00023163"/>
    </source>
</evidence>
<reference evidence="6 7" key="1">
    <citation type="submission" date="2021-11" db="EMBL/GenBank/DDBJ databases">
        <title>Draft genome sequence of Actinomycetospora sp. SF1 isolated from the rhizosphere soil.</title>
        <authorList>
            <person name="Duangmal K."/>
            <person name="Chantavorakit T."/>
        </authorList>
    </citation>
    <scope>NUCLEOTIDE SEQUENCE [LARGE SCALE GENOMIC DNA]</scope>
    <source>
        <strain evidence="6 7">TBRC 5722</strain>
    </source>
</reference>
<protein>
    <submittedName>
        <fullName evidence="6">TetR/AcrR family transcriptional regulator</fullName>
    </submittedName>
</protein>
<dbReference type="RefSeq" id="WP_230738184.1">
    <property type="nucleotide sequence ID" value="NZ_JAJNDB010000005.1"/>
</dbReference>
<feature type="DNA-binding region" description="H-T-H motif" evidence="4">
    <location>
        <begin position="28"/>
        <end position="47"/>
    </location>
</feature>
<evidence type="ECO:0000256" key="2">
    <source>
        <dbReference type="ARBA" id="ARBA00023125"/>
    </source>
</evidence>
<dbReference type="PRINTS" id="PR00455">
    <property type="entry name" value="HTHTETR"/>
</dbReference>
<keyword evidence="7" id="KW-1185">Reference proteome</keyword>
<dbReference type="InterPro" id="IPR001647">
    <property type="entry name" value="HTH_TetR"/>
</dbReference>
<dbReference type="PANTHER" id="PTHR30055">
    <property type="entry name" value="HTH-TYPE TRANSCRIPTIONAL REGULATOR RUTR"/>
    <property type="match status" value="1"/>
</dbReference>
<dbReference type="PROSITE" id="PS50977">
    <property type="entry name" value="HTH_TETR_2"/>
    <property type="match status" value="1"/>
</dbReference>
<dbReference type="InterPro" id="IPR050109">
    <property type="entry name" value="HTH-type_TetR-like_transc_reg"/>
</dbReference>
<dbReference type="InterPro" id="IPR049445">
    <property type="entry name" value="TetR_SbtR-like_C"/>
</dbReference>
<dbReference type="PANTHER" id="PTHR30055:SF234">
    <property type="entry name" value="HTH-TYPE TRANSCRIPTIONAL REGULATOR BETI"/>
    <property type="match status" value="1"/>
</dbReference>
<evidence type="ECO:0000313" key="6">
    <source>
        <dbReference type="EMBL" id="MCD2196336.1"/>
    </source>
</evidence>
<accession>A0ABS8PDJ1</accession>
<dbReference type="Gene3D" id="1.10.357.10">
    <property type="entry name" value="Tetracycline Repressor, domain 2"/>
    <property type="match status" value="1"/>
</dbReference>
<dbReference type="EMBL" id="JAJNDB010000005">
    <property type="protein sequence ID" value="MCD2196336.1"/>
    <property type="molecule type" value="Genomic_DNA"/>
</dbReference>
<name>A0ABS8PDJ1_9PSEU</name>
<gene>
    <name evidence="6" type="ORF">LQ327_23460</name>
</gene>
<dbReference type="Proteomes" id="UP001199469">
    <property type="component" value="Unassembled WGS sequence"/>
</dbReference>
<evidence type="ECO:0000256" key="4">
    <source>
        <dbReference type="PROSITE-ProRule" id="PRU00335"/>
    </source>
</evidence>
<dbReference type="SUPFAM" id="SSF48498">
    <property type="entry name" value="Tetracyclin repressor-like, C-terminal domain"/>
    <property type="match status" value="1"/>
</dbReference>
<keyword evidence="3" id="KW-0804">Transcription</keyword>
<evidence type="ECO:0000256" key="1">
    <source>
        <dbReference type="ARBA" id="ARBA00023015"/>
    </source>
</evidence>
<dbReference type="Pfam" id="PF21597">
    <property type="entry name" value="TetR_C_43"/>
    <property type="match status" value="1"/>
</dbReference>
<sequence>MRADAQRNRSRIVDAARDLVARDGVEVRMDDLAAQAGVAVGTLYRHFPTKTALVDAVVEESVAQLAHLAGLALERAHAGGSAWEELEGVFAAISEGYSARAAVERTAELLGLGDESSGTPAPAAEALRSLQTLVGISQAAGEMRDDVTLTDLLLLLARAPEKDDVAQRSRYIELVSDGLRPRAGA</sequence>
<comment type="caution">
    <text evidence="6">The sequence shown here is derived from an EMBL/GenBank/DDBJ whole genome shotgun (WGS) entry which is preliminary data.</text>
</comment>
<keyword evidence="2 4" id="KW-0238">DNA-binding</keyword>